<name>A0A9W9ZQ70_9CNID</name>
<proteinExistence type="predicted"/>
<evidence type="ECO:0000313" key="1">
    <source>
        <dbReference type="EMBL" id="KAJ7385159.1"/>
    </source>
</evidence>
<comment type="caution">
    <text evidence="1">The sequence shown here is derived from an EMBL/GenBank/DDBJ whole genome shotgun (WGS) entry which is preliminary data.</text>
</comment>
<sequence>MARVECLKSRPIPDGHLAAFLRNVKSASDFQGIALTGSLKGTVKRRGGFSKSLQSEIETAVDLCNQRLNMKFGILINACKPPCSNLEDLGAQYFDAAIAQHPLEDLGAQYFDAAIAQHPSQTSNSRGDSRGSTGEEFCFRWNVNQSAVLPLQAHLHSLFFRPTQGLRGFLAMPKNKIVHNSGDSYAHSPSACITF</sequence>
<gene>
    <name evidence="1" type="ORF">OS493_017536</name>
</gene>
<accession>A0A9W9ZQ70</accession>
<keyword evidence="2" id="KW-1185">Reference proteome</keyword>
<reference evidence="1" key="1">
    <citation type="submission" date="2023-01" db="EMBL/GenBank/DDBJ databases">
        <title>Genome assembly of the deep-sea coral Lophelia pertusa.</title>
        <authorList>
            <person name="Herrera S."/>
            <person name="Cordes E."/>
        </authorList>
    </citation>
    <scope>NUCLEOTIDE SEQUENCE</scope>
    <source>
        <strain evidence="1">USNM1676648</strain>
        <tissue evidence="1">Polyp</tissue>
    </source>
</reference>
<dbReference type="Proteomes" id="UP001163046">
    <property type="component" value="Unassembled WGS sequence"/>
</dbReference>
<evidence type="ECO:0000313" key="2">
    <source>
        <dbReference type="Proteomes" id="UP001163046"/>
    </source>
</evidence>
<dbReference type="EMBL" id="MU825882">
    <property type="protein sequence ID" value="KAJ7385159.1"/>
    <property type="molecule type" value="Genomic_DNA"/>
</dbReference>
<protein>
    <submittedName>
        <fullName evidence="1">Uncharacterized protein</fullName>
    </submittedName>
</protein>
<organism evidence="1 2">
    <name type="scientific">Desmophyllum pertusum</name>
    <dbReference type="NCBI Taxonomy" id="174260"/>
    <lineage>
        <taxon>Eukaryota</taxon>
        <taxon>Metazoa</taxon>
        <taxon>Cnidaria</taxon>
        <taxon>Anthozoa</taxon>
        <taxon>Hexacorallia</taxon>
        <taxon>Scleractinia</taxon>
        <taxon>Caryophylliina</taxon>
        <taxon>Caryophylliidae</taxon>
        <taxon>Desmophyllum</taxon>
    </lineage>
</organism>
<dbReference type="AlphaFoldDB" id="A0A9W9ZQ70"/>